<protein>
    <submittedName>
        <fullName evidence="1">Uncharacterized protein</fullName>
    </submittedName>
</protein>
<dbReference type="Proteomes" id="UP000219020">
    <property type="component" value="Unassembled WGS sequence"/>
</dbReference>
<evidence type="ECO:0000313" key="2">
    <source>
        <dbReference type="Proteomes" id="UP000219020"/>
    </source>
</evidence>
<accession>A0A2A5T369</accession>
<dbReference type="AlphaFoldDB" id="A0A2A5T369"/>
<evidence type="ECO:0000313" key="1">
    <source>
        <dbReference type="EMBL" id="PCS22591.1"/>
    </source>
</evidence>
<name>A0A2A5T369_9GAMM</name>
<dbReference type="EMBL" id="NBYY01000016">
    <property type="protein sequence ID" value="PCS22591.1"/>
    <property type="molecule type" value="Genomic_DNA"/>
</dbReference>
<sequence>MVPHFTAELDALDADSFEEWLDGCRLIKPFFEIYVTCSAEQ</sequence>
<reference evidence="2" key="1">
    <citation type="submission" date="2017-04" db="EMBL/GenBank/DDBJ databases">
        <title>Genome evolution of the luminous symbionts of deep sea anglerfish.</title>
        <authorList>
            <person name="Hendry T.A."/>
        </authorList>
    </citation>
    <scope>NUCLEOTIDE SEQUENCE [LARGE SCALE GENOMIC DNA]</scope>
</reference>
<keyword evidence="2" id="KW-1185">Reference proteome</keyword>
<proteinExistence type="predicted"/>
<gene>
    <name evidence="1" type="ORF">BTN49_1816</name>
</gene>
<comment type="caution">
    <text evidence="1">The sequence shown here is derived from an EMBL/GenBank/DDBJ whole genome shotgun (WGS) entry which is preliminary data.</text>
</comment>
<organism evidence="1 2">
    <name type="scientific">Candidatus Enterovibrio escicola</name>
    <dbReference type="NCBI Taxonomy" id="1927127"/>
    <lineage>
        <taxon>Bacteria</taxon>
        <taxon>Pseudomonadati</taxon>
        <taxon>Pseudomonadota</taxon>
        <taxon>Gammaproteobacteria</taxon>
        <taxon>Vibrionales</taxon>
        <taxon>Vibrionaceae</taxon>
        <taxon>Enterovibrio</taxon>
    </lineage>
</organism>